<dbReference type="Proteomes" id="UP001300763">
    <property type="component" value="Unassembled WGS sequence"/>
</dbReference>
<comment type="caution">
    <text evidence="1">The sequence shown here is derived from an EMBL/GenBank/DDBJ whole genome shotgun (WGS) entry which is preliminary data.</text>
</comment>
<gene>
    <name evidence="1" type="ORF">PGB27_26165</name>
</gene>
<name>A0ABT5T155_9PSEU</name>
<dbReference type="PANTHER" id="PTHR36932:SF1">
    <property type="entry name" value="CAPSULAR POLYSACCHARIDE BIOSYNTHESIS PROTEIN"/>
    <property type="match status" value="1"/>
</dbReference>
<protein>
    <recommendedName>
        <fullName evidence="3">Phenylacetate-coenzyme A ligase PaaK-like adenylate-forming protein</fullName>
    </recommendedName>
</protein>
<dbReference type="EMBL" id="JAQZAO010000016">
    <property type="protein sequence ID" value="MDD7968847.1"/>
    <property type="molecule type" value="Genomic_DNA"/>
</dbReference>
<evidence type="ECO:0000313" key="1">
    <source>
        <dbReference type="EMBL" id="MDD7968847.1"/>
    </source>
</evidence>
<dbReference type="PANTHER" id="PTHR36932">
    <property type="entry name" value="CAPSULAR POLYSACCHARIDE BIOSYNTHESIS PROTEIN"/>
    <property type="match status" value="1"/>
</dbReference>
<reference evidence="1 2" key="1">
    <citation type="submission" date="2023-02" db="EMBL/GenBank/DDBJ databases">
        <title>Genome sequencing required for Actinomycetospora new species description.</title>
        <authorList>
            <person name="Saimee Y."/>
            <person name="Duangmal K."/>
        </authorList>
    </citation>
    <scope>NUCLEOTIDE SEQUENCE [LARGE SCALE GENOMIC DNA]</scope>
    <source>
        <strain evidence="1 2">DW7H6</strain>
    </source>
</reference>
<dbReference type="InterPro" id="IPR042099">
    <property type="entry name" value="ANL_N_sf"/>
</dbReference>
<organism evidence="1 2">
    <name type="scientific">Actinomycetospora lemnae</name>
    <dbReference type="NCBI Taxonomy" id="3019891"/>
    <lineage>
        <taxon>Bacteria</taxon>
        <taxon>Bacillati</taxon>
        <taxon>Actinomycetota</taxon>
        <taxon>Actinomycetes</taxon>
        <taxon>Pseudonocardiales</taxon>
        <taxon>Pseudonocardiaceae</taxon>
        <taxon>Actinomycetospora</taxon>
    </lineage>
</organism>
<sequence length="468" mass="49721">MAATTAPPSRLTAYRDHVQPAVVAALPELIARTAWDREEVVAHQRARLRALLADAAERSPFHARRLAGVDPDRVDPRDLSALPTMTKADVVDRFDEVVTDRRVTGDLVEATLAGTGTEPRPILDEYVAFASGGSSGRRGVFVLDVPAVVQFVGSLCRDLVARIEQMGGPPPGGLPIAIVAAGSAVHPTGGATHLAGGPLPFHFLPVPATAPLPDIVDRLNALQAPLLYGYPSVLARLAAEQRAGRLRIRPMMVTSTSETLTPELRAAIHEGFGVPIVNTFGSTEGLVGTSAPDDEDLVFAEDGCIVELVDERHRPVPPGTPSAAVLVTNLENHLQPLIRYELTDVLTAAPQGDGHLRARVRGRSDEVFRYPGATLHPHVVRSVLVRSPDVAEYQVHQTPAGIAVTLVPAQPGVHVDEDVLAERLADALAAAGLPRPEVDVTSRAALDRDPRTGKLARFVPLAGSSRSP</sequence>
<evidence type="ECO:0008006" key="3">
    <source>
        <dbReference type="Google" id="ProtNLM"/>
    </source>
</evidence>
<dbReference type="SUPFAM" id="SSF56801">
    <property type="entry name" value="Acetyl-CoA synthetase-like"/>
    <property type="match status" value="1"/>
</dbReference>
<keyword evidence="2" id="KW-1185">Reference proteome</keyword>
<evidence type="ECO:0000313" key="2">
    <source>
        <dbReference type="Proteomes" id="UP001300763"/>
    </source>
</evidence>
<proteinExistence type="predicted"/>
<dbReference type="InterPro" id="IPR053158">
    <property type="entry name" value="CapK_Type1_Caps_Biosynth"/>
</dbReference>
<accession>A0ABT5T155</accession>
<dbReference type="RefSeq" id="WP_274203377.1">
    <property type="nucleotide sequence ID" value="NZ_JAQZAO010000016.1"/>
</dbReference>
<dbReference type="Gene3D" id="3.40.50.12780">
    <property type="entry name" value="N-terminal domain of ligase-like"/>
    <property type="match status" value="1"/>
</dbReference>